<gene>
    <name evidence="2" type="ORF">Scep_019810</name>
</gene>
<protein>
    <recommendedName>
        <fullName evidence="1">F-box domain-containing protein</fullName>
    </recommendedName>
</protein>
<name>A0AAP0ICF7_9MAGN</name>
<dbReference type="Gene3D" id="1.20.1280.50">
    <property type="match status" value="1"/>
</dbReference>
<sequence length="151" mass="17830">MLETSAKHSFEMSTMKAKLDECIPQYEMCEAFQKKKEEYLIDNSTDIFMDGWAKVVDVLGLEFNFTREQANEVRQRMFERTWDGAHGRDDTKTMQQRVPEEVLFRHVLSRLPIKSLLRFKGVNASWYDWITSPKFAELHLHHQISPSSMIL</sequence>
<dbReference type="PANTHER" id="PTHR31672">
    <property type="entry name" value="BNACNNG10540D PROTEIN"/>
    <property type="match status" value="1"/>
</dbReference>
<organism evidence="2 3">
    <name type="scientific">Stephania cephalantha</name>
    <dbReference type="NCBI Taxonomy" id="152367"/>
    <lineage>
        <taxon>Eukaryota</taxon>
        <taxon>Viridiplantae</taxon>
        <taxon>Streptophyta</taxon>
        <taxon>Embryophyta</taxon>
        <taxon>Tracheophyta</taxon>
        <taxon>Spermatophyta</taxon>
        <taxon>Magnoliopsida</taxon>
        <taxon>Ranunculales</taxon>
        <taxon>Menispermaceae</taxon>
        <taxon>Menispermoideae</taxon>
        <taxon>Cissampelideae</taxon>
        <taxon>Stephania</taxon>
    </lineage>
</organism>
<keyword evidence="3" id="KW-1185">Reference proteome</keyword>
<dbReference type="Pfam" id="PF00646">
    <property type="entry name" value="F-box"/>
    <property type="match status" value="1"/>
</dbReference>
<dbReference type="AlphaFoldDB" id="A0AAP0ICF7"/>
<dbReference type="InterPro" id="IPR050796">
    <property type="entry name" value="SCF_F-box_component"/>
</dbReference>
<evidence type="ECO:0000313" key="2">
    <source>
        <dbReference type="EMBL" id="KAK9112291.1"/>
    </source>
</evidence>
<feature type="domain" description="F-box" evidence="1">
    <location>
        <begin position="103"/>
        <end position="135"/>
    </location>
</feature>
<dbReference type="PANTHER" id="PTHR31672:SF13">
    <property type="entry name" value="F-BOX PROTEIN CPR30-LIKE"/>
    <property type="match status" value="1"/>
</dbReference>
<dbReference type="InterPro" id="IPR001810">
    <property type="entry name" value="F-box_dom"/>
</dbReference>
<dbReference type="SUPFAM" id="SSF81383">
    <property type="entry name" value="F-box domain"/>
    <property type="match status" value="1"/>
</dbReference>
<dbReference type="Proteomes" id="UP001419268">
    <property type="component" value="Unassembled WGS sequence"/>
</dbReference>
<evidence type="ECO:0000259" key="1">
    <source>
        <dbReference type="Pfam" id="PF00646"/>
    </source>
</evidence>
<evidence type="ECO:0000313" key="3">
    <source>
        <dbReference type="Proteomes" id="UP001419268"/>
    </source>
</evidence>
<proteinExistence type="predicted"/>
<dbReference type="EMBL" id="JBBNAG010000008">
    <property type="protein sequence ID" value="KAK9112291.1"/>
    <property type="molecule type" value="Genomic_DNA"/>
</dbReference>
<comment type="caution">
    <text evidence="2">The sequence shown here is derived from an EMBL/GenBank/DDBJ whole genome shotgun (WGS) entry which is preliminary data.</text>
</comment>
<dbReference type="InterPro" id="IPR036047">
    <property type="entry name" value="F-box-like_dom_sf"/>
</dbReference>
<reference evidence="2 3" key="1">
    <citation type="submission" date="2024-01" db="EMBL/GenBank/DDBJ databases">
        <title>Genome assemblies of Stephania.</title>
        <authorList>
            <person name="Yang L."/>
        </authorList>
    </citation>
    <scope>NUCLEOTIDE SEQUENCE [LARGE SCALE GENOMIC DNA]</scope>
    <source>
        <strain evidence="2">JXDWG</strain>
        <tissue evidence="2">Leaf</tissue>
    </source>
</reference>
<accession>A0AAP0ICF7</accession>